<dbReference type="GeneID" id="92038038"/>
<keyword evidence="2" id="KW-1185">Reference proteome</keyword>
<evidence type="ECO:0000313" key="2">
    <source>
        <dbReference type="Proteomes" id="UP001433268"/>
    </source>
</evidence>
<accession>A0ABR1XBL1</accession>
<protein>
    <recommendedName>
        <fullName evidence="3">VWFA domain-containing protein</fullName>
    </recommendedName>
</protein>
<dbReference type="Proteomes" id="UP001433268">
    <property type="component" value="Unassembled WGS sequence"/>
</dbReference>
<dbReference type="RefSeq" id="XP_066674751.1">
    <property type="nucleotide sequence ID" value="XM_066804978.1"/>
</dbReference>
<evidence type="ECO:0000313" key="1">
    <source>
        <dbReference type="EMBL" id="KAK8093978.1"/>
    </source>
</evidence>
<evidence type="ECO:0008006" key="3">
    <source>
        <dbReference type="Google" id="ProtNLM"/>
    </source>
</evidence>
<comment type="caution">
    <text evidence="1">The sequence shown here is derived from an EMBL/GenBank/DDBJ whole genome shotgun (WGS) entry which is preliminary data.</text>
</comment>
<reference evidence="1 2" key="1">
    <citation type="submission" date="2023-01" db="EMBL/GenBank/DDBJ databases">
        <title>Analysis of 21 Apiospora genomes using comparative genomics revels a genus with tremendous synthesis potential of carbohydrate active enzymes and secondary metabolites.</title>
        <authorList>
            <person name="Sorensen T."/>
        </authorList>
    </citation>
    <scope>NUCLEOTIDE SEQUENCE [LARGE SCALE GENOMIC DNA]</scope>
    <source>
        <strain evidence="1 2">CBS 114990</strain>
    </source>
</reference>
<gene>
    <name evidence="1" type="ORF">PG997_000663</name>
</gene>
<proteinExistence type="predicted"/>
<name>A0ABR1XBL1_9PEZI</name>
<dbReference type="EMBL" id="JAQQWN010000002">
    <property type="protein sequence ID" value="KAK8093978.1"/>
    <property type="molecule type" value="Genomic_DNA"/>
</dbReference>
<sequence length="238" mass="27049">MADDHGVWVYVDNSVPDDELENIKAVVRKLKPRVDVKTGSHALRSADLHSQPGQLRWLPLEAFEILKHVEDGQVLLKTLYEDLEASYTHSGLSYPRSFVYLTNGASHVANKKSLKNQIITAMVKLAKRNPASLPYRRMGITFVQFGNVDGVQDLFDSLDNDLQEPFEARLKEEAKNESDKDAVEAVVSYFSQTDDVKRKEDYYQRFDIVDYVRVNSVADVNDQMLKKIIMGAIDPNLD</sequence>
<organism evidence="1 2">
    <name type="scientific">Apiospora hydei</name>
    <dbReference type="NCBI Taxonomy" id="1337664"/>
    <lineage>
        <taxon>Eukaryota</taxon>
        <taxon>Fungi</taxon>
        <taxon>Dikarya</taxon>
        <taxon>Ascomycota</taxon>
        <taxon>Pezizomycotina</taxon>
        <taxon>Sordariomycetes</taxon>
        <taxon>Xylariomycetidae</taxon>
        <taxon>Amphisphaeriales</taxon>
        <taxon>Apiosporaceae</taxon>
        <taxon>Apiospora</taxon>
    </lineage>
</organism>